<comment type="caution">
    <text evidence="5">The sequence shown here is derived from an EMBL/GenBank/DDBJ whole genome shotgun (WGS) entry which is preliminary data.</text>
</comment>
<dbReference type="SUPFAM" id="SSF50475">
    <property type="entry name" value="FMN-binding split barrel"/>
    <property type="match status" value="1"/>
</dbReference>
<feature type="binding site" evidence="1">
    <location>
        <position position="192"/>
    </location>
    <ligand>
        <name>prenylated FMN</name>
        <dbReference type="ChEBI" id="CHEBI:87746"/>
    </ligand>
</feature>
<comment type="catalytic activity">
    <reaction evidence="1">
        <text>pyrrole-2-carboxylate + H(+) = 1H-pyrrole + CO2</text>
        <dbReference type="Rhea" id="RHEA:31375"/>
        <dbReference type="ChEBI" id="CHEBI:15378"/>
        <dbReference type="ChEBI" id="CHEBI:16526"/>
        <dbReference type="ChEBI" id="CHEBI:19203"/>
        <dbReference type="ChEBI" id="CHEBI:27660"/>
        <dbReference type="EC" id="4.1.1.93"/>
    </reaction>
</comment>
<dbReference type="InterPro" id="IPR032903">
    <property type="entry name" value="FDC-like"/>
</dbReference>
<dbReference type="EMBL" id="BMRP01000010">
    <property type="protein sequence ID" value="GGU65129.1"/>
    <property type="molecule type" value="Genomic_DNA"/>
</dbReference>
<keyword evidence="1" id="KW-0288">FMN</keyword>
<feature type="domain" description="3-octaprenyl-4-hydroxybenzoate carboxy-lyase-like C-terminal" evidence="4">
    <location>
        <begin position="325"/>
        <end position="460"/>
    </location>
</feature>
<dbReference type="InterPro" id="IPR049381">
    <property type="entry name" value="UbiD-like_C"/>
</dbReference>
<keyword evidence="1" id="KW-0456">Lyase</keyword>
<keyword evidence="1" id="KW-0479">Metal-binding</keyword>
<comment type="caution">
    <text evidence="1">Lacks conserved residue(s) required for the propagation of feature annotation.</text>
</comment>
<evidence type="ECO:0000259" key="4">
    <source>
        <dbReference type="Pfam" id="PF20696"/>
    </source>
</evidence>
<comment type="catalytic activity">
    <reaction evidence="1">
        <text>pyrrole-2-carboxylate + H2O = 1H-pyrrole + hydrogencarbonate</text>
        <dbReference type="Rhea" id="RHEA:31379"/>
        <dbReference type="ChEBI" id="CHEBI:15377"/>
        <dbReference type="ChEBI" id="CHEBI:17544"/>
        <dbReference type="ChEBI" id="CHEBI:19203"/>
        <dbReference type="ChEBI" id="CHEBI:27660"/>
        <dbReference type="EC" id="4.1.1.93"/>
    </reaction>
</comment>
<feature type="binding site" evidence="1">
    <location>
        <position position="234"/>
    </location>
    <ligand>
        <name>Mn(2+)</name>
        <dbReference type="ChEBI" id="CHEBI:29035"/>
    </ligand>
</feature>
<evidence type="ECO:0000259" key="2">
    <source>
        <dbReference type="Pfam" id="PF01977"/>
    </source>
</evidence>
<feature type="binding site" evidence="1">
    <location>
        <position position="193"/>
    </location>
    <ligand>
        <name>prenylated FMN</name>
        <dbReference type="ChEBI" id="CHEBI:87746"/>
    </ligand>
</feature>
<evidence type="ECO:0000313" key="5">
    <source>
        <dbReference type="EMBL" id="GGU65129.1"/>
    </source>
</evidence>
<dbReference type="InterPro" id="IPR049383">
    <property type="entry name" value="UbiD-like_N"/>
</dbReference>
<comment type="function">
    <text evidence="1">Catalyzes the prenyl-FMN-dependent decarboxylation of pyrrole-2-carboxylate (P2C). Can also catalyze the carboxylation of pyrrole in the presence of elevated concentrations of CO(2) or bicarbonate.</text>
</comment>
<keyword evidence="1" id="KW-0285">Flavoprotein</keyword>
<dbReference type="Gene3D" id="3.40.1670.10">
    <property type="entry name" value="UbiD C-terminal domain-like"/>
    <property type="match status" value="1"/>
</dbReference>
<feature type="domain" description="3-octaprenyl-4-hydroxybenzoate carboxy-lyase-like N-terminal" evidence="3">
    <location>
        <begin position="17"/>
        <end position="103"/>
    </location>
</feature>
<dbReference type="SUPFAM" id="SSF143968">
    <property type="entry name" value="UbiD C-terminal domain-like"/>
    <property type="match status" value="1"/>
</dbReference>
<comment type="similarity">
    <text evidence="1">Belongs to the UbiD family. UbiD-like/FDC subfamily.</text>
</comment>
<comment type="cofactor">
    <cofactor evidence="1">
        <name>K(+)</name>
        <dbReference type="ChEBI" id="CHEBI:29103"/>
    </cofactor>
    <text evidence="1">Binds 1 K(+) per subunit.</text>
</comment>
<dbReference type="Proteomes" id="UP000654471">
    <property type="component" value="Unassembled WGS sequence"/>
</dbReference>
<feature type="binding site" evidence="1">
    <location>
        <position position="171"/>
    </location>
    <ligand>
        <name>K(+)</name>
        <dbReference type="ChEBI" id="CHEBI:29103"/>
    </ligand>
</feature>
<feature type="binding site" evidence="1">
    <location>
        <position position="226"/>
    </location>
    <ligand>
        <name>K(+)</name>
        <dbReference type="ChEBI" id="CHEBI:29103"/>
    </ligand>
</feature>
<feature type="binding site" evidence="1">
    <location>
        <position position="234"/>
    </location>
    <ligand>
        <name>prenylated FMN</name>
        <dbReference type="ChEBI" id="CHEBI:87746"/>
    </ligand>
</feature>
<keyword evidence="1" id="KW-0210">Decarboxylase</keyword>
<keyword evidence="1" id="KW-0058">Aromatic hydrocarbons catabolism</keyword>
<dbReference type="PANTHER" id="PTHR30108:SF17">
    <property type="entry name" value="FERULIC ACID DECARBOXYLASE 1"/>
    <property type="match status" value="1"/>
</dbReference>
<dbReference type="Pfam" id="PF20696">
    <property type="entry name" value="UbiD_C"/>
    <property type="match status" value="1"/>
</dbReference>
<feature type="binding site" evidence="1">
    <location>
        <position position="234"/>
    </location>
    <ligand>
        <name>K(+)</name>
        <dbReference type="ChEBI" id="CHEBI:29103"/>
    </ligand>
</feature>
<proteinExistence type="inferred from homology"/>
<accession>A0ABQ2V4M2</accession>
<dbReference type="PANTHER" id="PTHR30108">
    <property type="entry name" value="3-OCTAPRENYL-4-HYDROXYBENZOATE CARBOXY-LYASE-RELATED"/>
    <property type="match status" value="1"/>
</dbReference>
<evidence type="ECO:0000313" key="6">
    <source>
        <dbReference type="Proteomes" id="UP000654471"/>
    </source>
</evidence>
<evidence type="ECO:0000256" key="1">
    <source>
        <dbReference type="HAMAP-Rule" id="MF_01983"/>
    </source>
</evidence>
<dbReference type="EC" id="4.1.1.93" evidence="1"/>
<protein>
    <recommendedName>
        <fullName evidence="1">Pyrrole-2-carboxylic acid decarboxylase</fullName>
        <shortName evidence="1">P2C decarboxylase</shortName>
        <ecNumber evidence="1">4.1.1.93</ecNumber>
    </recommendedName>
</protein>
<feature type="binding site" evidence="1">
    <location>
        <position position="175"/>
    </location>
    <ligand>
        <name>prenylated FMN</name>
        <dbReference type="ChEBI" id="CHEBI:87746"/>
    </ligand>
</feature>
<dbReference type="NCBIfam" id="TIGR00148">
    <property type="entry name" value="UbiD family decarboxylase"/>
    <property type="match status" value="1"/>
</dbReference>
<dbReference type="InterPro" id="IPR002830">
    <property type="entry name" value="UbiD"/>
</dbReference>
<keyword evidence="6" id="KW-1185">Reference proteome</keyword>
<keyword evidence="1" id="KW-0630">Potassium</keyword>
<organism evidence="5 6">
    <name type="scientific">Streptomyces albospinus</name>
    <dbReference type="NCBI Taxonomy" id="285515"/>
    <lineage>
        <taxon>Bacteria</taxon>
        <taxon>Bacillati</taxon>
        <taxon>Actinomycetota</taxon>
        <taxon>Actinomycetes</taxon>
        <taxon>Kitasatosporales</taxon>
        <taxon>Streptomycetaceae</taxon>
        <taxon>Streptomyces</taxon>
    </lineage>
</organism>
<feature type="active site" description="Proton donor" evidence="1">
    <location>
        <position position="283"/>
    </location>
</feature>
<evidence type="ECO:0000259" key="3">
    <source>
        <dbReference type="Pfam" id="PF20695"/>
    </source>
</evidence>
<dbReference type="HAMAP" id="MF_01983">
    <property type="entry name" value="UbiD_FDC"/>
    <property type="match status" value="1"/>
</dbReference>
<comment type="cofactor">
    <cofactor evidence="1">
        <name>Mn(2+)</name>
        <dbReference type="ChEBI" id="CHEBI:29035"/>
    </cofactor>
    <text evidence="1">Binds 1 Mn(2+) per subunit.</text>
</comment>
<feature type="binding site" evidence="1">
    <location>
        <position position="193"/>
    </location>
    <ligand>
        <name>Mn(2+)</name>
        <dbReference type="ChEBI" id="CHEBI:29035"/>
    </ligand>
</feature>
<name>A0ABQ2V4M2_9ACTN</name>
<dbReference type="InterPro" id="IPR048304">
    <property type="entry name" value="UbiD_Rift_dom"/>
</dbReference>
<comment type="subunit">
    <text evidence="1">Homodimer.</text>
</comment>
<dbReference type="Pfam" id="PF20695">
    <property type="entry name" value="UbiD_N"/>
    <property type="match status" value="1"/>
</dbReference>
<sequence>MWEAGGMQRPSDLREYIAALRDRGDVVDVRRRVDPHLELGAIIRRSYETRAPAPLFTSLEGVAPGRGVFGAPAALSSDPEHPFARVALSLGLPVDASGQQIVAHIADARMRSAIAPVEVATGPCKENVLLGAEASLEGFPTPLLHGGDGGRYVNTWGAIVARTPGGDFTSWSIARIMMIDGKRMTGLVSPGQHVHQVWQQWAARGEPMPYALVQGGDPALPFVTGMPLPDGVEEAGFLGALTGRPVEVVRCETVDLMVPANAEIVIEGHLSPTLDAHEGPMGEFTGYIPARGGEQPCYAIEAITYRDDPLWPHVVEGQPVDEFHTAFGIPFAAELLAHLRGAGLPITTVWSSLESANHWTAITVPDTWRETLPGTTSHDLVERIADALSSCRASVWLNRTFVLDDDIDPADAGQLTWALATRWHPTQGHHLRTGPIVPLLACYTETERAKASGPKALYDCLLPPPDAGRLRRSSFAHCYPQDLQRKVIDQWTT</sequence>
<dbReference type="Pfam" id="PF01977">
    <property type="entry name" value="UbiD"/>
    <property type="match status" value="1"/>
</dbReference>
<reference evidence="6" key="1">
    <citation type="journal article" date="2019" name="Int. J. Syst. Evol. Microbiol.">
        <title>The Global Catalogue of Microorganisms (GCM) 10K type strain sequencing project: providing services to taxonomists for standard genome sequencing and annotation.</title>
        <authorList>
            <consortium name="The Broad Institute Genomics Platform"/>
            <consortium name="The Broad Institute Genome Sequencing Center for Infectious Disease"/>
            <person name="Wu L."/>
            <person name="Ma J."/>
        </authorList>
    </citation>
    <scope>NUCLEOTIDE SEQUENCE [LARGE SCALE GENOMIC DNA]</scope>
    <source>
        <strain evidence="6">JCM 3399</strain>
    </source>
</reference>
<dbReference type="Gene3D" id="1.20.5.4570">
    <property type="match status" value="1"/>
</dbReference>
<comment type="cofactor">
    <cofactor evidence="1">
        <name>prenylated FMN</name>
        <dbReference type="ChEBI" id="CHEBI:87746"/>
    </cofactor>
    <text evidence="1">Binds 1 prenylated FMN per subunit.</text>
</comment>
<feature type="domain" description="3-octaprenyl-4-hydroxybenzoate carboxy-lyase-like Rift-related" evidence="2">
    <location>
        <begin position="118"/>
        <end position="319"/>
    </location>
</feature>
<gene>
    <name evidence="5" type="ORF">GCM10010211_32800</name>
</gene>
<keyword evidence="1" id="KW-0464">Manganese</keyword>